<keyword evidence="2" id="KW-1185">Reference proteome</keyword>
<proteinExistence type="predicted"/>
<gene>
    <name evidence="1" type="ORF">BDN72DRAFT_905925</name>
</gene>
<organism evidence="1 2">
    <name type="scientific">Pluteus cervinus</name>
    <dbReference type="NCBI Taxonomy" id="181527"/>
    <lineage>
        <taxon>Eukaryota</taxon>
        <taxon>Fungi</taxon>
        <taxon>Dikarya</taxon>
        <taxon>Basidiomycota</taxon>
        <taxon>Agaricomycotina</taxon>
        <taxon>Agaricomycetes</taxon>
        <taxon>Agaricomycetidae</taxon>
        <taxon>Agaricales</taxon>
        <taxon>Pluteineae</taxon>
        <taxon>Pluteaceae</taxon>
        <taxon>Pluteus</taxon>
    </lineage>
</organism>
<dbReference type="EMBL" id="ML209002">
    <property type="protein sequence ID" value="TFK59362.1"/>
    <property type="molecule type" value="Genomic_DNA"/>
</dbReference>
<reference evidence="1 2" key="1">
    <citation type="journal article" date="2019" name="Nat. Ecol. Evol.">
        <title>Megaphylogeny resolves global patterns of mushroom evolution.</title>
        <authorList>
            <person name="Varga T."/>
            <person name="Krizsan K."/>
            <person name="Foldi C."/>
            <person name="Dima B."/>
            <person name="Sanchez-Garcia M."/>
            <person name="Sanchez-Ramirez S."/>
            <person name="Szollosi G.J."/>
            <person name="Szarkandi J.G."/>
            <person name="Papp V."/>
            <person name="Albert L."/>
            <person name="Andreopoulos W."/>
            <person name="Angelini C."/>
            <person name="Antonin V."/>
            <person name="Barry K.W."/>
            <person name="Bougher N.L."/>
            <person name="Buchanan P."/>
            <person name="Buyck B."/>
            <person name="Bense V."/>
            <person name="Catcheside P."/>
            <person name="Chovatia M."/>
            <person name="Cooper J."/>
            <person name="Damon W."/>
            <person name="Desjardin D."/>
            <person name="Finy P."/>
            <person name="Geml J."/>
            <person name="Haridas S."/>
            <person name="Hughes K."/>
            <person name="Justo A."/>
            <person name="Karasinski D."/>
            <person name="Kautmanova I."/>
            <person name="Kiss B."/>
            <person name="Kocsube S."/>
            <person name="Kotiranta H."/>
            <person name="LaButti K.M."/>
            <person name="Lechner B.E."/>
            <person name="Liimatainen K."/>
            <person name="Lipzen A."/>
            <person name="Lukacs Z."/>
            <person name="Mihaltcheva S."/>
            <person name="Morgado L.N."/>
            <person name="Niskanen T."/>
            <person name="Noordeloos M.E."/>
            <person name="Ohm R.A."/>
            <person name="Ortiz-Santana B."/>
            <person name="Ovrebo C."/>
            <person name="Racz N."/>
            <person name="Riley R."/>
            <person name="Savchenko A."/>
            <person name="Shiryaev A."/>
            <person name="Soop K."/>
            <person name="Spirin V."/>
            <person name="Szebenyi C."/>
            <person name="Tomsovsky M."/>
            <person name="Tulloss R.E."/>
            <person name="Uehling J."/>
            <person name="Grigoriev I.V."/>
            <person name="Vagvolgyi C."/>
            <person name="Papp T."/>
            <person name="Martin F.M."/>
            <person name="Miettinen O."/>
            <person name="Hibbett D.S."/>
            <person name="Nagy L.G."/>
        </authorList>
    </citation>
    <scope>NUCLEOTIDE SEQUENCE [LARGE SCALE GENOMIC DNA]</scope>
    <source>
        <strain evidence="1 2">NL-1719</strain>
    </source>
</reference>
<evidence type="ECO:0000313" key="1">
    <source>
        <dbReference type="EMBL" id="TFK59362.1"/>
    </source>
</evidence>
<name>A0ACD3A3D0_9AGAR</name>
<protein>
    <submittedName>
        <fullName evidence="1">Uncharacterized protein</fullName>
    </submittedName>
</protein>
<sequence>MNYPVTTSRSSSPASSLGSIQGLPLELVREIFLFATTLKFERLTDESPVPPRFSTTALILTHVSSCWRSITLSFPELWASISVCCPTDGLIELTQLYLERSGETTLLDLSLVDVLHDVGPFDQWHVAKRKWKHCANTILDLWIRQACRWRGLRLTLTSSGPTPQLLEIPAHFLCNLERASLDFKNWETEDLQSIWDSIHTSERLRQVHWNCGLVKHPPLANFHHITDLFVWAISLQELATLSSKNRLVNLEVVSFKESIDERVVELPALESLSVATMWKDSRWLFDRISTPKLRHFTLRQCAELGDLSALHRYLSNTGCTLERLSLQIYQSSEVESLRYVQLAAPCLLHLKSFSLRFLGITEMTVNGFMPRDSDGHIFLPNLVELSLMGCHLEDGIIGEMVAERGRAGQPLAAFKVRFDDKELRRHTMDETILNELLQNGTLKRVEDSFTIRLFPIPIMNYPVTTSRRSSPASSLGSIQGLPLELVREIFLFATTLKFERLTDESPAPPHFSTTALALSHVNSYWRSITLSFPELWASIAEKLRF</sequence>
<accession>A0ACD3A3D0</accession>
<dbReference type="Proteomes" id="UP000308600">
    <property type="component" value="Unassembled WGS sequence"/>
</dbReference>
<evidence type="ECO:0000313" key="2">
    <source>
        <dbReference type="Proteomes" id="UP000308600"/>
    </source>
</evidence>